<dbReference type="SUPFAM" id="SSF161084">
    <property type="entry name" value="MAPEG domain-like"/>
    <property type="match status" value="1"/>
</dbReference>
<proteinExistence type="predicted"/>
<dbReference type="InterPro" id="IPR036869">
    <property type="entry name" value="J_dom_sf"/>
</dbReference>
<dbReference type="InterPro" id="IPR001129">
    <property type="entry name" value="Membr-assoc_MAPEG"/>
</dbReference>
<dbReference type="Pfam" id="PF00226">
    <property type="entry name" value="DnaJ"/>
    <property type="match status" value="1"/>
</dbReference>
<gene>
    <name evidence="7" type="ORF">PLOB_00037606</name>
</gene>
<dbReference type="PANTHER" id="PTHR31004:SF1">
    <property type="entry name" value="TRANSMEMBRANE PROTEIN 79"/>
    <property type="match status" value="1"/>
</dbReference>
<dbReference type="Gene3D" id="1.10.287.110">
    <property type="entry name" value="DnaJ domain"/>
    <property type="match status" value="1"/>
</dbReference>
<feature type="non-terminal residue" evidence="7">
    <location>
        <position position="600"/>
    </location>
</feature>
<dbReference type="PANTHER" id="PTHR31004">
    <property type="entry name" value="TRANSMEMBRANE PROTEIN 79"/>
    <property type="match status" value="1"/>
</dbReference>
<dbReference type="PRINTS" id="PR00625">
    <property type="entry name" value="JDOMAIN"/>
</dbReference>
<keyword evidence="4 5" id="KW-0472">Membrane</keyword>
<sequence length="600" mass="67097">MKHNTVGHHALSFLSSFRPVKTIPARCLHGRTFSKRRSLYDVLDVPHSATQAEIKAAYYELSLKYHPDVNKSKEAQHTFTELTKAYSVLSNLNSRREYDKEIGAYFTMRSVKKKEAGEKMLRLTDEMLEIDMNGTRESGIFLSTIATLSTVMGVPVRLTNVSVPNGGLQSHDMRVLQLLRMICNGTLAANTGLSTVTYIPGELLSGHFSAEAGRLGYKQSTTMASDSEKKASVREDQLVFMRDVVAGSVFLLLVALLAVYGPIPRPHLPSLEDKLVFTLQWQAVSAFALIAEKKASVREDQLLAMRGIVAGSVFLLLVALVAVYGPIPRPHLPSLEDKLVFTLQWQAVSAFALIAGLVWVEATRALTTAINPLDKDAEKQNLSGVAPRYASNTLEQYLLSSGASLILSTHLSSENMQVIPVLVILFMFGRITFALGYKYYHAHRAFGHMITAFPTVCVYVYCVYRLLSRLVAAVLPCFAFVPVPEFSHYNRLYLKGSTHRYKEMHSDYIQTVIQPFIRKFGFDFGYDIRKRSYSPFWDGKVCLESLPVYSLSPINMIESGTVKKITGWTFVSGDKPIRVCLCCIVFCYISIHTKIYSLKS</sequence>
<dbReference type="InterPro" id="IPR023797">
    <property type="entry name" value="RNA3'_phos_cyclase_dom"/>
</dbReference>
<dbReference type="Pfam" id="PF01137">
    <property type="entry name" value="RTC"/>
    <property type="match status" value="2"/>
</dbReference>
<keyword evidence="3 5" id="KW-1133">Transmembrane helix</keyword>
<keyword evidence="8" id="KW-1185">Reference proteome</keyword>
<evidence type="ECO:0000259" key="6">
    <source>
        <dbReference type="PROSITE" id="PS50076"/>
    </source>
</evidence>
<feature type="domain" description="J" evidence="6">
    <location>
        <begin position="38"/>
        <end position="102"/>
    </location>
</feature>
<reference evidence="7 8" key="1">
    <citation type="submission" date="2022-05" db="EMBL/GenBank/DDBJ databases">
        <authorList>
            <consortium name="Genoscope - CEA"/>
            <person name="William W."/>
        </authorList>
    </citation>
    <scope>NUCLEOTIDE SEQUENCE [LARGE SCALE GENOMIC DNA]</scope>
</reference>
<dbReference type="InterPro" id="IPR013792">
    <property type="entry name" value="RNA3'P_cycl/enolpyr_Trfase_a/b"/>
</dbReference>
<evidence type="ECO:0000256" key="4">
    <source>
        <dbReference type="ARBA" id="ARBA00023136"/>
    </source>
</evidence>
<dbReference type="InterPro" id="IPR037136">
    <property type="entry name" value="RNA3'_phos_cyclase_dom_sf"/>
</dbReference>
<keyword evidence="2 5" id="KW-0812">Transmembrane</keyword>
<dbReference type="InterPro" id="IPR018253">
    <property type="entry name" value="DnaJ_domain_CS"/>
</dbReference>
<feature type="transmembrane region" description="Helical" evidence="5">
    <location>
        <begin position="446"/>
        <end position="464"/>
    </location>
</feature>
<dbReference type="Proteomes" id="UP001159405">
    <property type="component" value="Unassembled WGS sequence"/>
</dbReference>
<comment type="caution">
    <text evidence="7">The sequence shown here is derived from an EMBL/GenBank/DDBJ whole genome shotgun (WGS) entry which is preliminary data.</text>
</comment>
<dbReference type="CDD" id="cd06257">
    <property type="entry name" value="DnaJ"/>
    <property type="match status" value="1"/>
</dbReference>
<organism evidence="7 8">
    <name type="scientific">Porites lobata</name>
    <dbReference type="NCBI Taxonomy" id="104759"/>
    <lineage>
        <taxon>Eukaryota</taxon>
        <taxon>Metazoa</taxon>
        <taxon>Cnidaria</taxon>
        <taxon>Anthozoa</taxon>
        <taxon>Hexacorallia</taxon>
        <taxon>Scleractinia</taxon>
        <taxon>Fungiina</taxon>
        <taxon>Poritidae</taxon>
        <taxon>Porites</taxon>
    </lineage>
</organism>
<dbReference type="SUPFAM" id="SSF46565">
    <property type="entry name" value="Chaperone J-domain"/>
    <property type="match status" value="1"/>
</dbReference>
<evidence type="ECO:0000313" key="7">
    <source>
        <dbReference type="EMBL" id="CAH3134786.1"/>
    </source>
</evidence>
<evidence type="ECO:0000256" key="1">
    <source>
        <dbReference type="ARBA" id="ARBA00004370"/>
    </source>
</evidence>
<name>A0ABN8P5P8_9CNID</name>
<accession>A0ABN8P5P8</accession>
<feature type="transmembrane region" description="Helical" evidence="5">
    <location>
        <begin position="339"/>
        <end position="360"/>
    </location>
</feature>
<dbReference type="InterPro" id="IPR001623">
    <property type="entry name" value="DnaJ_domain"/>
</dbReference>
<dbReference type="SMART" id="SM00271">
    <property type="entry name" value="DnaJ"/>
    <property type="match status" value="1"/>
</dbReference>
<evidence type="ECO:0000256" key="3">
    <source>
        <dbReference type="ARBA" id="ARBA00022989"/>
    </source>
</evidence>
<comment type="subcellular location">
    <subcellularLocation>
        <location evidence="1">Membrane</location>
    </subcellularLocation>
</comment>
<feature type="transmembrane region" description="Helical" evidence="5">
    <location>
        <begin position="303"/>
        <end position="327"/>
    </location>
</feature>
<dbReference type="PROSITE" id="PS50076">
    <property type="entry name" value="DNAJ_2"/>
    <property type="match status" value="1"/>
</dbReference>
<feature type="transmembrane region" description="Helical" evidence="5">
    <location>
        <begin position="418"/>
        <end position="440"/>
    </location>
</feature>
<feature type="transmembrane region" description="Helical" evidence="5">
    <location>
        <begin position="244"/>
        <end position="263"/>
    </location>
</feature>
<feature type="transmembrane region" description="Helical" evidence="5">
    <location>
        <begin position="275"/>
        <end position="291"/>
    </location>
</feature>
<evidence type="ECO:0000256" key="5">
    <source>
        <dbReference type="SAM" id="Phobius"/>
    </source>
</evidence>
<evidence type="ECO:0000256" key="2">
    <source>
        <dbReference type="ARBA" id="ARBA00022692"/>
    </source>
</evidence>
<dbReference type="SUPFAM" id="SSF55205">
    <property type="entry name" value="EPT/RTPC-like"/>
    <property type="match status" value="2"/>
</dbReference>
<dbReference type="EMBL" id="CALNXK010000055">
    <property type="protein sequence ID" value="CAH3134786.1"/>
    <property type="molecule type" value="Genomic_DNA"/>
</dbReference>
<dbReference type="Pfam" id="PF01124">
    <property type="entry name" value="MAPEG"/>
    <property type="match status" value="1"/>
</dbReference>
<dbReference type="PROSITE" id="PS00636">
    <property type="entry name" value="DNAJ_1"/>
    <property type="match status" value="1"/>
</dbReference>
<evidence type="ECO:0000313" key="8">
    <source>
        <dbReference type="Proteomes" id="UP001159405"/>
    </source>
</evidence>
<dbReference type="InterPro" id="IPR023352">
    <property type="entry name" value="MAPEG-like_dom_sf"/>
</dbReference>
<dbReference type="Gene3D" id="3.65.10.20">
    <property type="entry name" value="RNA 3'-terminal phosphate cyclase domain"/>
    <property type="match status" value="2"/>
</dbReference>
<protein>
    <recommendedName>
        <fullName evidence="6">J domain-containing protein</fullName>
    </recommendedName>
</protein>